<gene>
    <name evidence="1" type="ORF">BDY19DRAFT_171043</name>
</gene>
<dbReference type="EMBL" id="MU274913">
    <property type="protein sequence ID" value="KAI0088558.1"/>
    <property type="molecule type" value="Genomic_DNA"/>
</dbReference>
<proteinExistence type="predicted"/>
<reference evidence="1" key="1">
    <citation type="journal article" date="2021" name="Environ. Microbiol.">
        <title>Gene family expansions and transcriptome signatures uncover fungal adaptations to wood decay.</title>
        <authorList>
            <person name="Hage H."/>
            <person name="Miyauchi S."/>
            <person name="Viragh M."/>
            <person name="Drula E."/>
            <person name="Min B."/>
            <person name="Chaduli D."/>
            <person name="Navarro D."/>
            <person name="Favel A."/>
            <person name="Norest M."/>
            <person name="Lesage-Meessen L."/>
            <person name="Balint B."/>
            <person name="Merenyi Z."/>
            <person name="de Eugenio L."/>
            <person name="Morin E."/>
            <person name="Martinez A.T."/>
            <person name="Baldrian P."/>
            <person name="Stursova M."/>
            <person name="Martinez M.J."/>
            <person name="Novotny C."/>
            <person name="Magnuson J.K."/>
            <person name="Spatafora J.W."/>
            <person name="Maurice S."/>
            <person name="Pangilinan J."/>
            <person name="Andreopoulos W."/>
            <person name="LaButti K."/>
            <person name="Hundley H."/>
            <person name="Na H."/>
            <person name="Kuo A."/>
            <person name="Barry K."/>
            <person name="Lipzen A."/>
            <person name="Henrissat B."/>
            <person name="Riley R."/>
            <person name="Ahrendt S."/>
            <person name="Nagy L.G."/>
            <person name="Grigoriev I.V."/>
            <person name="Martin F."/>
            <person name="Rosso M.N."/>
        </authorList>
    </citation>
    <scope>NUCLEOTIDE SEQUENCE</scope>
    <source>
        <strain evidence="1">CBS 384.51</strain>
    </source>
</reference>
<comment type="caution">
    <text evidence="1">The sequence shown here is derived from an EMBL/GenBank/DDBJ whole genome shotgun (WGS) entry which is preliminary data.</text>
</comment>
<organism evidence="1 2">
    <name type="scientific">Irpex rosettiformis</name>
    <dbReference type="NCBI Taxonomy" id="378272"/>
    <lineage>
        <taxon>Eukaryota</taxon>
        <taxon>Fungi</taxon>
        <taxon>Dikarya</taxon>
        <taxon>Basidiomycota</taxon>
        <taxon>Agaricomycotina</taxon>
        <taxon>Agaricomycetes</taxon>
        <taxon>Polyporales</taxon>
        <taxon>Irpicaceae</taxon>
        <taxon>Irpex</taxon>
    </lineage>
</organism>
<keyword evidence="2" id="KW-1185">Reference proteome</keyword>
<dbReference type="Proteomes" id="UP001055072">
    <property type="component" value="Unassembled WGS sequence"/>
</dbReference>
<accession>A0ACB8U2F8</accession>
<evidence type="ECO:0000313" key="1">
    <source>
        <dbReference type="EMBL" id="KAI0088558.1"/>
    </source>
</evidence>
<protein>
    <submittedName>
        <fullName evidence="1">Uncharacterized protein</fullName>
    </submittedName>
</protein>
<evidence type="ECO:0000313" key="2">
    <source>
        <dbReference type="Proteomes" id="UP001055072"/>
    </source>
</evidence>
<name>A0ACB8U2F8_9APHY</name>
<sequence>MGHSTLTRCPPFARHATLVPSAPIPIPHVRRVTDPPPRSPTRYQTSSDLIFEMSPHVVNETPLTAYTKSVLFNDFDPSFIEKSTLPTAASRFGYMRRPHENAQPYAEEPFLYSIPRFSAHSSAQHSRTQSAVVYGTQQDSSLDTVQDKIVPRYSDSFTIMASSPADDQSVLCSDTTNSDRVLDEVLTTAFQQSFTSSSSSVRSFICSSTAYCDHSISPPVSIEDVKFGRSIRIPSILRKKSSIITPAMPAGIRTSAAEPVVSFAQAELKRSPSSGMIARVVRASKETSRVQSPYHAHVRGRRNSLRPRGNKVSDDDLAGTLKESGLSEKPGFERFLPGPLTRHRVTDEKKFTDEALERGRALSRTRAGRRL</sequence>